<dbReference type="SUPFAM" id="SSF88659">
    <property type="entry name" value="Sigma3 and sigma4 domains of RNA polymerase sigma factors"/>
    <property type="match status" value="1"/>
</dbReference>
<dbReference type="PANTHER" id="PTHR43133">
    <property type="entry name" value="RNA POLYMERASE ECF-TYPE SIGMA FACTO"/>
    <property type="match status" value="1"/>
</dbReference>
<keyword evidence="2" id="KW-0805">Transcription regulation</keyword>
<evidence type="ECO:0000256" key="4">
    <source>
        <dbReference type="ARBA" id="ARBA00023163"/>
    </source>
</evidence>
<dbReference type="Pfam" id="PF04542">
    <property type="entry name" value="Sigma70_r2"/>
    <property type="match status" value="1"/>
</dbReference>
<accession>A0A4Q7MX31</accession>
<evidence type="ECO:0000313" key="7">
    <source>
        <dbReference type="EMBL" id="RZS72639.1"/>
    </source>
</evidence>
<keyword evidence="8" id="KW-1185">Reference proteome</keyword>
<dbReference type="InterPro" id="IPR013324">
    <property type="entry name" value="RNA_pol_sigma_r3/r4-like"/>
</dbReference>
<dbReference type="RefSeq" id="WP_130543034.1">
    <property type="nucleotide sequence ID" value="NZ_CP042431.1"/>
</dbReference>
<dbReference type="AlphaFoldDB" id="A0A4Q7MX31"/>
<feature type="domain" description="RNA polymerase sigma factor 70 region 4 type 2" evidence="6">
    <location>
        <begin position="122"/>
        <end position="167"/>
    </location>
</feature>
<reference evidence="7 8" key="1">
    <citation type="submission" date="2019-02" db="EMBL/GenBank/DDBJ databases">
        <title>Genomic Encyclopedia of Type Strains, Phase IV (KMG-IV): sequencing the most valuable type-strain genomes for metagenomic binning, comparative biology and taxonomic classification.</title>
        <authorList>
            <person name="Goeker M."/>
        </authorList>
    </citation>
    <scope>NUCLEOTIDE SEQUENCE [LARGE SCALE GENOMIC DNA]</scope>
    <source>
        <strain evidence="7 8">DSM 18116</strain>
    </source>
</reference>
<feature type="domain" description="RNA polymerase sigma-70 region 2" evidence="5">
    <location>
        <begin position="22"/>
        <end position="89"/>
    </location>
</feature>
<evidence type="ECO:0000259" key="5">
    <source>
        <dbReference type="Pfam" id="PF04542"/>
    </source>
</evidence>
<dbReference type="SUPFAM" id="SSF88946">
    <property type="entry name" value="Sigma2 domain of RNA polymerase sigma factors"/>
    <property type="match status" value="1"/>
</dbReference>
<dbReference type="GO" id="GO:0003677">
    <property type="term" value="F:DNA binding"/>
    <property type="evidence" value="ECO:0007669"/>
    <property type="project" value="InterPro"/>
</dbReference>
<dbReference type="GO" id="GO:0006352">
    <property type="term" value="P:DNA-templated transcription initiation"/>
    <property type="evidence" value="ECO:0007669"/>
    <property type="project" value="InterPro"/>
</dbReference>
<dbReference type="OrthoDB" id="799938at2"/>
<sequence>MQNETELLYRISRGDEQAFNELYEQYWPRVYAYMESLVKSPETAEELVVDIFVKLWSGREWLEQIQNVGGFLRTAARNKALDYFKTTARKKKLMLAYHADMVILSSRPVSDHKLMSEETARIWREAISKLSPARQRIFLMHREEGLSYNEIAQQLNISPATVKKTMSIALDSIREFLRTHYKDSLAGLLIFLLL</sequence>
<dbReference type="EMBL" id="SGXA01000002">
    <property type="protein sequence ID" value="RZS72639.1"/>
    <property type="molecule type" value="Genomic_DNA"/>
</dbReference>
<evidence type="ECO:0000256" key="1">
    <source>
        <dbReference type="ARBA" id="ARBA00010641"/>
    </source>
</evidence>
<dbReference type="Proteomes" id="UP000293874">
    <property type="component" value="Unassembled WGS sequence"/>
</dbReference>
<keyword evidence="4" id="KW-0804">Transcription</keyword>
<dbReference type="Gene3D" id="1.10.10.10">
    <property type="entry name" value="Winged helix-like DNA-binding domain superfamily/Winged helix DNA-binding domain"/>
    <property type="match status" value="1"/>
</dbReference>
<dbReference type="InterPro" id="IPR013325">
    <property type="entry name" value="RNA_pol_sigma_r2"/>
</dbReference>
<evidence type="ECO:0000256" key="3">
    <source>
        <dbReference type="ARBA" id="ARBA00023082"/>
    </source>
</evidence>
<dbReference type="PANTHER" id="PTHR43133:SF46">
    <property type="entry name" value="RNA POLYMERASE SIGMA-70 FACTOR ECF SUBFAMILY"/>
    <property type="match status" value="1"/>
</dbReference>
<dbReference type="InterPro" id="IPR013249">
    <property type="entry name" value="RNA_pol_sigma70_r4_t2"/>
</dbReference>
<evidence type="ECO:0000313" key="8">
    <source>
        <dbReference type="Proteomes" id="UP000293874"/>
    </source>
</evidence>
<name>A0A4Q7MX31_9BACT</name>
<dbReference type="Gene3D" id="1.10.1740.10">
    <property type="match status" value="1"/>
</dbReference>
<dbReference type="InterPro" id="IPR007627">
    <property type="entry name" value="RNA_pol_sigma70_r2"/>
</dbReference>
<evidence type="ECO:0000256" key="2">
    <source>
        <dbReference type="ARBA" id="ARBA00023015"/>
    </source>
</evidence>
<dbReference type="InterPro" id="IPR036388">
    <property type="entry name" value="WH-like_DNA-bd_sf"/>
</dbReference>
<comment type="similarity">
    <text evidence="1">Belongs to the sigma-70 factor family. ECF subfamily.</text>
</comment>
<dbReference type="GO" id="GO:0016987">
    <property type="term" value="F:sigma factor activity"/>
    <property type="evidence" value="ECO:0007669"/>
    <property type="project" value="UniProtKB-KW"/>
</dbReference>
<keyword evidence="3" id="KW-0731">Sigma factor</keyword>
<gene>
    <name evidence="7" type="ORF">EV199_4561</name>
</gene>
<dbReference type="NCBIfam" id="TIGR02937">
    <property type="entry name" value="sigma70-ECF"/>
    <property type="match status" value="1"/>
</dbReference>
<dbReference type="Pfam" id="PF08281">
    <property type="entry name" value="Sigma70_r4_2"/>
    <property type="match status" value="1"/>
</dbReference>
<dbReference type="CDD" id="cd06171">
    <property type="entry name" value="Sigma70_r4"/>
    <property type="match status" value="1"/>
</dbReference>
<dbReference type="NCBIfam" id="TIGR02985">
    <property type="entry name" value="Sig70_bacteroi1"/>
    <property type="match status" value="1"/>
</dbReference>
<comment type="caution">
    <text evidence="7">The sequence shown here is derived from an EMBL/GenBank/DDBJ whole genome shotgun (WGS) entry which is preliminary data.</text>
</comment>
<dbReference type="InterPro" id="IPR014284">
    <property type="entry name" value="RNA_pol_sigma-70_dom"/>
</dbReference>
<dbReference type="InterPro" id="IPR014327">
    <property type="entry name" value="RNA_pol_sigma70_bacteroid"/>
</dbReference>
<protein>
    <submittedName>
        <fullName evidence="7">RNA polymerase sigma-70 factor (ECF subfamily)</fullName>
    </submittedName>
</protein>
<organism evidence="7 8">
    <name type="scientific">Pseudobacter ginsenosidimutans</name>
    <dbReference type="NCBI Taxonomy" id="661488"/>
    <lineage>
        <taxon>Bacteria</taxon>
        <taxon>Pseudomonadati</taxon>
        <taxon>Bacteroidota</taxon>
        <taxon>Chitinophagia</taxon>
        <taxon>Chitinophagales</taxon>
        <taxon>Chitinophagaceae</taxon>
        <taxon>Pseudobacter</taxon>
    </lineage>
</organism>
<evidence type="ECO:0000259" key="6">
    <source>
        <dbReference type="Pfam" id="PF08281"/>
    </source>
</evidence>
<dbReference type="InterPro" id="IPR039425">
    <property type="entry name" value="RNA_pol_sigma-70-like"/>
</dbReference>
<proteinExistence type="inferred from homology"/>